<evidence type="ECO:0000256" key="1">
    <source>
        <dbReference type="ARBA" id="ARBA00004613"/>
    </source>
</evidence>
<keyword evidence="7" id="KW-1185">Reference proteome</keyword>
<dbReference type="Pfam" id="PF15193">
    <property type="entry name" value="FAM24"/>
    <property type="match status" value="1"/>
</dbReference>
<dbReference type="AlphaFoldDB" id="S7NH39"/>
<keyword evidence="5" id="KW-1133">Transmembrane helix</keyword>
<keyword evidence="3" id="KW-0964">Secreted</keyword>
<feature type="transmembrane region" description="Helical" evidence="5">
    <location>
        <begin position="51"/>
        <end position="76"/>
    </location>
</feature>
<protein>
    <submittedName>
        <fullName evidence="6">Protein FAM24A</fullName>
    </submittedName>
</protein>
<keyword evidence="5" id="KW-0812">Transmembrane</keyword>
<dbReference type="PANTHER" id="PTHR35860">
    <property type="entry name" value="PROTEIN FAM24B"/>
    <property type="match status" value="1"/>
</dbReference>
<evidence type="ECO:0000256" key="2">
    <source>
        <dbReference type="ARBA" id="ARBA00007386"/>
    </source>
</evidence>
<accession>S7NH39</accession>
<keyword evidence="4" id="KW-0732">Signal</keyword>
<evidence type="ECO:0000313" key="7">
    <source>
        <dbReference type="Proteomes" id="UP000052978"/>
    </source>
</evidence>
<comment type="similarity">
    <text evidence="2">Belongs to the FAM24 family.</text>
</comment>
<gene>
    <name evidence="6" type="ORF">D623_10011639</name>
</gene>
<evidence type="ECO:0000256" key="4">
    <source>
        <dbReference type="ARBA" id="ARBA00022729"/>
    </source>
</evidence>
<comment type="subcellular location">
    <subcellularLocation>
        <location evidence="1">Secreted</location>
    </subcellularLocation>
</comment>
<evidence type="ECO:0000256" key="5">
    <source>
        <dbReference type="SAM" id="Phobius"/>
    </source>
</evidence>
<evidence type="ECO:0000313" key="6">
    <source>
        <dbReference type="EMBL" id="EPQ16824.1"/>
    </source>
</evidence>
<sequence>MFSPQKALWFGGSFFFPGGAHRGCCRLGGEGALFTATCTSPPGKTSEVLTIAMISIGVGILVALLALIGVISCLYFKVARALKVSKPPFCLALKNHPSVVTQDKISAAPSITAGCYPNLQFCEECPLFTDFDCLPPCFCDVNEGL</sequence>
<dbReference type="EMBL" id="KE164303">
    <property type="protein sequence ID" value="EPQ16824.1"/>
    <property type="molecule type" value="Genomic_DNA"/>
</dbReference>
<dbReference type="InterPro" id="IPR028122">
    <property type="entry name" value="FAM24"/>
</dbReference>
<organism evidence="6 7">
    <name type="scientific">Myotis brandtii</name>
    <name type="common">Brandt's bat</name>
    <dbReference type="NCBI Taxonomy" id="109478"/>
    <lineage>
        <taxon>Eukaryota</taxon>
        <taxon>Metazoa</taxon>
        <taxon>Chordata</taxon>
        <taxon>Craniata</taxon>
        <taxon>Vertebrata</taxon>
        <taxon>Euteleostomi</taxon>
        <taxon>Mammalia</taxon>
        <taxon>Eutheria</taxon>
        <taxon>Laurasiatheria</taxon>
        <taxon>Chiroptera</taxon>
        <taxon>Yangochiroptera</taxon>
        <taxon>Vespertilionidae</taxon>
        <taxon>Myotis</taxon>
    </lineage>
</organism>
<dbReference type="eggNOG" id="ENOG502TEP5">
    <property type="taxonomic scope" value="Eukaryota"/>
</dbReference>
<dbReference type="GO" id="GO:0005576">
    <property type="term" value="C:extracellular region"/>
    <property type="evidence" value="ECO:0007669"/>
    <property type="project" value="UniProtKB-SubCell"/>
</dbReference>
<reference evidence="6 7" key="1">
    <citation type="journal article" date="2013" name="Nat. Commun.">
        <title>Genome analysis reveals insights into physiology and longevity of the Brandt's bat Myotis brandtii.</title>
        <authorList>
            <person name="Seim I."/>
            <person name="Fang X."/>
            <person name="Xiong Z."/>
            <person name="Lobanov A.V."/>
            <person name="Huang Z."/>
            <person name="Ma S."/>
            <person name="Feng Y."/>
            <person name="Turanov A.A."/>
            <person name="Zhu Y."/>
            <person name="Lenz T.L."/>
            <person name="Gerashchenko M.V."/>
            <person name="Fan D."/>
            <person name="Hee Yim S."/>
            <person name="Yao X."/>
            <person name="Jordan D."/>
            <person name="Xiong Y."/>
            <person name="Ma Y."/>
            <person name="Lyapunov A.N."/>
            <person name="Chen G."/>
            <person name="Kulakova O.I."/>
            <person name="Sun Y."/>
            <person name="Lee S.G."/>
            <person name="Bronson R.T."/>
            <person name="Moskalev A.A."/>
            <person name="Sunyaev S.R."/>
            <person name="Zhang G."/>
            <person name="Krogh A."/>
            <person name="Wang J."/>
            <person name="Gladyshev V.N."/>
        </authorList>
    </citation>
    <scope>NUCLEOTIDE SEQUENCE [LARGE SCALE GENOMIC DNA]</scope>
</reference>
<name>S7NH39_MYOBR</name>
<dbReference type="PANTHER" id="PTHR35860:SF1">
    <property type="entry name" value="PROTEIN FAM24A"/>
    <property type="match status" value="1"/>
</dbReference>
<dbReference type="Proteomes" id="UP000052978">
    <property type="component" value="Unassembled WGS sequence"/>
</dbReference>
<keyword evidence="5" id="KW-0472">Membrane</keyword>
<proteinExistence type="inferred from homology"/>
<evidence type="ECO:0000256" key="3">
    <source>
        <dbReference type="ARBA" id="ARBA00022525"/>
    </source>
</evidence>